<dbReference type="RefSeq" id="WP_128640061.1">
    <property type="nucleotide sequence ID" value="NZ_CP008947.1"/>
</dbReference>
<proteinExistence type="predicted"/>
<dbReference type="SMART" id="SM00116">
    <property type="entry name" value="CBS"/>
    <property type="match status" value="2"/>
</dbReference>
<reference evidence="5 6" key="1">
    <citation type="submission" date="2014-07" db="EMBL/GenBank/DDBJ databases">
        <title>Genome Sequence of Rhodococcus opacus Strain R7, a Biodegrader of Mono- and Polycyclic Aromatic Hydrocarbons.</title>
        <authorList>
            <person name="Di Gennaro P."/>
            <person name="Zampolli J."/>
            <person name="Presti I."/>
            <person name="Cappelletti M."/>
            <person name="D'Ursi P."/>
            <person name="Orro A."/>
            <person name="Mezzelani A."/>
            <person name="Milanesi L."/>
        </authorList>
    </citation>
    <scope>NUCLEOTIDE SEQUENCE [LARGE SCALE GENOMIC DNA]</scope>
    <source>
        <strain evidence="5 6">R7</strain>
    </source>
</reference>
<dbReference type="Pfam" id="PF00571">
    <property type="entry name" value="CBS"/>
    <property type="match status" value="2"/>
</dbReference>
<dbReference type="InterPro" id="IPR000595">
    <property type="entry name" value="cNMP-bd_dom"/>
</dbReference>
<dbReference type="SUPFAM" id="SSF54631">
    <property type="entry name" value="CBS-domain pair"/>
    <property type="match status" value="1"/>
</dbReference>
<keyword evidence="5" id="KW-0418">Kinase</keyword>
<dbReference type="InterPro" id="IPR051257">
    <property type="entry name" value="Diverse_CBS-Domain"/>
</dbReference>
<feature type="domain" description="CBS" evidence="4">
    <location>
        <begin position="209"/>
        <end position="266"/>
    </location>
</feature>
<feature type="domain" description="CBS" evidence="4">
    <location>
        <begin position="146"/>
        <end position="201"/>
    </location>
</feature>
<protein>
    <submittedName>
        <fullName evidence="5">Histidine kinase</fullName>
    </submittedName>
</protein>
<dbReference type="PANTHER" id="PTHR43080:SF2">
    <property type="entry name" value="CBS DOMAIN-CONTAINING PROTEIN"/>
    <property type="match status" value="1"/>
</dbReference>
<dbReference type="eggNOG" id="COG2905">
    <property type="taxonomic scope" value="Bacteria"/>
</dbReference>
<name>A0A076EL86_RHOOP</name>
<gene>
    <name evidence="5" type="ORF">EP51_18575</name>
</gene>
<dbReference type="EMBL" id="CP008947">
    <property type="protein sequence ID" value="AII06516.1"/>
    <property type="molecule type" value="Genomic_DNA"/>
</dbReference>
<dbReference type="InterPro" id="IPR018821">
    <property type="entry name" value="DUF294_put_nucleoTrafse_sb-bd"/>
</dbReference>
<evidence type="ECO:0000256" key="2">
    <source>
        <dbReference type="PROSITE-ProRule" id="PRU00703"/>
    </source>
</evidence>
<dbReference type="InterPro" id="IPR046342">
    <property type="entry name" value="CBS_dom_sf"/>
</dbReference>
<dbReference type="Pfam" id="PF10335">
    <property type="entry name" value="DUF294_C"/>
    <property type="match status" value="1"/>
</dbReference>
<dbReference type="PANTHER" id="PTHR43080">
    <property type="entry name" value="CBS DOMAIN-CONTAINING PROTEIN CBSX3, MITOCHONDRIAL"/>
    <property type="match status" value="1"/>
</dbReference>
<dbReference type="Gene3D" id="3.10.580.10">
    <property type="entry name" value="CBS-domain"/>
    <property type="match status" value="1"/>
</dbReference>
<dbReference type="PROSITE" id="PS50042">
    <property type="entry name" value="CNMP_BINDING_3"/>
    <property type="match status" value="1"/>
</dbReference>
<dbReference type="GO" id="GO:0008773">
    <property type="term" value="F:[protein-PII] uridylyltransferase activity"/>
    <property type="evidence" value="ECO:0007669"/>
    <property type="project" value="InterPro"/>
</dbReference>
<dbReference type="AlphaFoldDB" id="A0A076EL86"/>
<dbReference type="CDD" id="cd05401">
    <property type="entry name" value="NT_GlnE_GlnD_like"/>
    <property type="match status" value="1"/>
</dbReference>
<evidence type="ECO:0000313" key="5">
    <source>
        <dbReference type="EMBL" id="AII06516.1"/>
    </source>
</evidence>
<dbReference type="InterPro" id="IPR000644">
    <property type="entry name" value="CBS_dom"/>
</dbReference>
<keyword evidence="1 2" id="KW-0129">CBS domain</keyword>
<dbReference type="Pfam" id="PF00027">
    <property type="entry name" value="cNMP_binding"/>
    <property type="match status" value="1"/>
</dbReference>
<keyword evidence="5" id="KW-0808">Transferase</keyword>
<dbReference type="InterPro" id="IPR014710">
    <property type="entry name" value="RmlC-like_jellyroll"/>
</dbReference>
<dbReference type="InterPro" id="IPR018490">
    <property type="entry name" value="cNMP-bd_dom_sf"/>
</dbReference>
<accession>A0A076EL86</accession>
<dbReference type="CDD" id="cd00038">
    <property type="entry name" value="CAP_ED"/>
    <property type="match status" value="1"/>
</dbReference>
<sequence>MREYVDFLGSQPPYDALDSADLDALARTVEVEYFVAGARIVEAGEAPLDHFFVVRTGEVEVIDRGRVVDLLGPGETFGQISVLSGLPPPLAIRASEDTLCYRFPDPRPVLRHPQRLQFGHYGTLVTRERLARSGLVDQALRAARHQMRPVVWCPADATVGEAASVITEAGQSYALMDRGGAIGIVTDNDFRRAFADGHVDAHSAASVIASFPARSVPAETLVGDAFLTMVESGVHHLVVTGTGERPVGILRVVDLASAEVRNPLVVRRAIDDATSVDDLASAAALLPGTWVELYDTGASVMHVAGLMSAVIDAIIRRLVELTDVGADHVPHRTSWLLLGSVARREPLPRSDVDTGLVWEDLPGTDSPARKLQNWAGRVLDNMERCGLPRCADGANATNPLFARSRTDAVAAATSWITNPTQKNALLLSSMIADSRPVSGMSLGRSVSDAMLATTRSREYLSALLRFTTSRRPPVGFVRNFVVEHSGANRGHLDLKAGGLVPIASLGRWIAVVTGDDRGSTLTRLRRGQAAALLTADETETLVRAFEYVYGLILGREIETIKGSTAATTWVAPNQLDTLTRRYLRESFRAVAEVQNRLESEWVARLP</sequence>
<dbReference type="GO" id="GO:0016301">
    <property type="term" value="F:kinase activity"/>
    <property type="evidence" value="ECO:0007669"/>
    <property type="project" value="UniProtKB-KW"/>
</dbReference>
<evidence type="ECO:0000256" key="1">
    <source>
        <dbReference type="ARBA" id="ARBA00023122"/>
    </source>
</evidence>
<dbReference type="SMART" id="SM00100">
    <property type="entry name" value="cNMP"/>
    <property type="match status" value="1"/>
</dbReference>
<dbReference type="Proteomes" id="UP000028488">
    <property type="component" value="Chromosome"/>
</dbReference>
<feature type="domain" description="Cyclic nucleotide-binding" evidence="3">
    <location>
        <begin position="13"/>
        <end position="103"/>
    </location>
</feature>
<dbReference type="SUPFAM" id="SSF51206">
    <property type="entry name" value="cAMP-binding domain-like"/>
    <property type="match status" value="1"/>
</dbReference>
<dbReference type="PROSITE" id="PS51371">
    <property type="entry name" value="CBS"/>
    <property type="match status" value="2"/>
</dbReference>
<dbReference type="Gene3D" id="2.60.120.10">
    <property type="entry name" value="Jelly Rolls"/>
    <property type="match status" value="1"/>
</dbReference>
<dbReference type="InterPro" id="IPR005105">
    <property type="entry name" value="GlnD_Uridyltrans_N"/>
</dbReference>
<organism evidence="5 6">
    <name type="scientific">Rhodococcus opacus</name>
    <name type="common">Nocardia opaca</name>
    <dbReference type="NCBI Taxonomy" id="37919"/>
    <lineage>
        <taxon>Bacteria</taxon>
        <taxon>Bacillati</taxon>
        <taxon>Actinomycetota</taxon>
        <taxon>Actinomycetes</taxon>
        <taxon>Mycobacteriales</taxon>
        <taxon>Nocardiaceae</taxon>
        <taxon>Rhodococcus</taxon>
    </lineage>
</organism>
<evidence type="ECO:0000259" key="4">
    <source>
        <dbReference type="PROSITE" id="PS51371"/>
    </source>
</evidence>
<evidence type="ECO:0000313" key="6">
    <source>
        <dbReference type="Proteomes" id="UP000028488"/>
    </source>
</evidence>
<dbReference type="Pfam" id="PF03445">
    <property type="entry name" value="DUF294"/>
    <property type="match status" value="1"/>
</dbReference>
<evidence type="ECO:0000259" key="3">
    <source>
        <dbReference type="PROSITE" id="PS50042"/>
    </source>
</evidence>